<evidence type="ECO:0008006" key="3">
    <source>
        <dbReference type="Google" id="ProtNLM"/>
    </source>
</evidence>
<dbReference type="AlphaFoldDB" id="F9DPP4"/>
<dbReference type="InterPro" id="IPR019241">
    <property type="entry name" value="DUF2197"/>
</dbReference>
<accession>F9DPP4</accession>
<dbReference type="Proteomes" id="UP000005316">
    <property type="component" value="Unassembled WGS sequence"/>
</dbReference>
<sequence>MFKQSKWIEGDDRMRVKCVLCDQIDQLADDDPHAKKLRNRPIHTYMCPTCKLRISELTESRIATGNFVFHRSSHLTEKDF</sequence>
<protein>
    <recommendedName>
        <fullName evidence="3">DUF2197 domain-containing protein</fullName>
    </recommendedName>
</protein>
<reference evidence="1 2" key="1">
    <citation type="submission" date="2011-04" db="EMBL/GenBank/DDBJ databases">
        <authorList>
            <person name="Muzny D."/>
            <person name="Qin X."/>
            <person name="Deng J."/>
            <person name="Jiang H."/>
            <person name="Liu Y."/>
            <person name="Qu J."/>
            <person name="Song X.-Z."/>
            <person name="Zhang L."/>
            <person name="Thornton R."/>
            <person name="Coyle M."/>
            <person name="Francisco L."/>
            <person name="Jackson L."/>
            <person name="Javaid M."/>
            <person name="Korchina V."/>
            <person name="Kovar C."/>
            <person name="Mata R."/>
            <person name="Mathew T."/>
            <person name="Ngo R."/>
            <person name="Nguyen L."/>
            <person name="Nguyen N."/>
            <person name="Okwuonu G."/>
            <person name="Ongeri F."/>
            <person name="Pham C."/>
            <person name="Simmons D."/>
            <person name="Wilczek-Boney K."/>
            <person name="Hale W."/>
            <person name="Jakkamsetti A."/>
            <person name="Pham P."/>
            <person name="Ruth R."/>
            <person name="San Lucas F."/>
            <person name="Warren J."/>
            <person name="Zhang J."/>
            <person name="Zhao Z."/>
            <person name="Zhou C."/>
            <person name="Zhu D."/>
            <person name="Lee S."/>
            <person name="Bess C."/>
            <person name="Blankenburg K."/>
            <person name="Forbes L."/>
            <person name="Fu Q."/>
            <person name="Gubbala S."/>
            <person name="Hirani K."/>
            <person name="Jayaseelan J.C."/>
            <person name="Lara F."/>
            <person name="Munidasa M."/>
            <person name="Palculict T."/>
            <person name="Patil S."/>
            <person name="Pu L.-L."/>
            <person name="Saada N."/>
            <person name="Tang L."/>
            <person name="Weissenberger G."/>
            <person name="Zhu Y."/>
            <person name="Hemphill L."/>
            <person name="Shang Y."/>
            <person name="Youmans B."/>
            <person name="Ayvaz T."/>
            <person name="Ross M."/>
            <person name="Santibanez J."/>
            <person name="Aqrawi P."/>
            <person name="Gross S."/>
            <person name="Joshi V."/>
            <person name="Fowler G."/>
            <person name="Nazareth L."/>
            <person name="Reid J."/>
            <person name="Worley K."/>
            <person name="Petrosino J."/>
            <person name="Highlander S."/>
            <person name="Gibbs R."/>
        </authorList>
    </citation>
    <scope>NUCLEOTIDE SEQUENCE [LARGE SCALE GENOMIC DNA]</scope>
    <source>
        <strain evidence="1 2">2681</strain>
    </source>
</reference>
<organism evidence="1 2">
    <name type="scientific">Sporosarcina newyorkensis 2681</name>
    <dbReference type="NCBI Taxonomy" id="1027292"/>
    <lineage>
        <taxon>Bacteria</taxon>
        <taxon>Bacillati</taxon>
        <taxon>Bacillota</taxon>
        <taxon>Bacilli</taxon>
        <taxon>Bacillales</taxon>
        <taxon>Caryophanaceae</taxon>
        <taxon>Sporosarcina</taxon>
    </lineage>
</organism>
<dbReference type="eggNOG" id="COG4896">
    <property type="taxonomic scope" value="Bacteria"/>
</dbReference>
<dbReference type="STRING" id="759851.SAMN04244570_2529"/>
<evidence type="ECO:0000313" key="2">
    <source>
        <dbReference type="Proteomes" id="UP000005316"/>
    </source>
</evidence>
<comment type="caution">
    <text evidence="1">The sequence shown here is derived from an EMBL/GenBank/DDBJ whole genome shotgun (WGS) entry which is preliminary data.</text>
</comment>
<gene>
    <name evidence="1" type="primary">ylaI</name>
    <name evidence="1" type="ORF">HMPREF9372_0774</name>
</gene>
<evidence type="ECO:0000313" key="1">
    <source>
        <dbReference type="EMBL" id="EGQ27087.1"/>
    </source>
</evidence>
<dbReference type="EMBL" id="AFPZ01000020">
    <property type="protein sequence ID" value="EGQ27087.1"/>
    <property type="molecule type" value="Genomic_DNA"/>
</dbReference>
<name>F9DPP4_9BACL</name>
<dbReference type="HOGENOM" id="CLU_195976_0_0_9"/>
<dbReference type="Pfam" id="PF09963">
    <property type="entry name" value="DUF2197"/>
    <property type="match status" value="1"/>
</dbReference>
<proteinExistence type="predicted"/>